<name>A0A1G9TZU9_9BURK</name>
<evidence type="ECO:0000313" key="4">
    <source>
        <dbReference type="Proteomes" id="UP000198552"/>
    </source>
</evidence>
<proteinExistence type="inferred from homology"/>
<organism evidence="3 4">
    <name type="scientific">Oryzisolibacter propanilivorax</name>
    <dbReference type="NCBI Taxonomy" id="1527607"/>
    <lineage>
        <taxon>Bacteria</taxon>
        <taxon>Pseudomonadati</taxon>
        <taxon>Pseudomonadota</taxon>
        <taxon>Betaproteobacteria</taxon>
        <taxon>Burkholderiales</taxon>
        <taxon>Comamonadaceae</taxon>
        <taxon>Oryzisolibacter</taxon>
    </lineage>
</organism>
<evidence type="ECO:0000259" key="2">
    <source>
        <dbReference type="Pfam" id="PF13369"/>
    </source>
</evidence>
<comment type="similarity">
    <text evidence="1">Belongs to the UPF0162 family.</text>
</comment>
<dbReference type="EMBL" id="FNHP01000007">
    <property type="protein sequence ID" value="SDM53277.1"/>
    <property type="molecule type" value="Genomic_DNA"/>
</dbReference>
<dbReference type="OrthoDB" id="232498at2"/>
<keyword evidence="4" id="KW-1185">Reference proteome</keyword>
<dbReference type="Pfam" id="PF13369">
    <property type="entry name" value="Transglut_core2"/>
    <property type="match status" value="1"/>
</dbReference>
<feature type="domain" description="Protein SirB1 N-terminal" evidence="2">
    <location>
        <begin position="48"/>
        <end position="205"/>
    </location>
</feature>
<reference evidence="4" key="1">
    <citation type="submission" date="2016-10" db="EMBL/GenBank/DDBJ databases">
        <authorList>
            <person name="Varghese N."/>
            <person name="Submissions S."/>
        </authorList>
    </citation>
    <scope>NUCLEOTIDE SEQUENCE [LARGE SCALE GENOMIC DNA]</scope>
    <source>
        <strain evidence="4">EPL6</strain>
    </source>
</reference>
<evidence type="ECO:0000256" key="1">
    <source>
        <dbReference type="ARBA" id="ARBA00007100"/>
    </source>
</evidence>
<dbReference type="STRING" id="1527607.SAMN05428957_10799"/>
<dbReference type="PANTHER" id="PTHR31350">
    <property type="entry name" value="SI:DKEY-261L7.2"/>
    <property type="match status" value="1"/>
</dbReference>
<protein>
    <submittedName>
        <fullName evidence="3">Regulator of sirC expression, contains transglutaminase-like and TPR domains</fullName>
    </submittedName>
</protein>
<accession>A0A1G9TZU9</accession>
<dbReference type="PANTHER" id="PTHR31350:SF21">
    <property type="entry name" value="F-BOX ONLY PROTEIN 21"/>
    <property type="match status" value="1"/>
</dbReference>
<gene>
    <name evidence="3" type="ORF">SAMN05428957_10799</name>
</gene>
<sequence length="284" mass="30940">MNLSYFIPTPLQYFAALVAPQPGGDAPALLEAAACIAQVEEPALDVQQVLADVDALQARLARRIAPDAGPLQRLRLLNHFFYGELGFAGNPNDYYAPGNSHLHTVLRTRRGIPISLAVLWLELAQGIGLKAAGVSFPGHFLVKVRVAGGQVVLDPLSGQSLSQEALVERLEPFREQSGLPADEQPPLLLYLQPASVREILVRMLRNLKEIYRAGSDTPRLLGVQERLVVLLPQAWTEWRDKGLAHAELSQAQQAIADLQTYLDNAPGAEDTAAVAELVRTLADR</sequence>
<dbReference type="Pfam" id="PF13371">
    <property type="entry name" value="TPR_9"/>
    <property type="match status" value="1"/>
</dbReference>
<dbReference type="Proteomes" id="UP000198552">
    <property type="component" value="Unassembled WGS sequence"/>
</dbReference>
<dbReference type="AlphaFoldDB" id="A0A1G9TZU9"/>
<dbReference type="RefSeq" id="WP_091570820.1">
    <property type="nucleotide sequence ID" value="NZ_FNHP01000007.1"/>
</dbReference>
<evidence type="ECO:0000313" key="3">
    <source>
        <dbReference type="EMBL" id="SDM53277.1"/>
    </source>
</evidence>
<dbReference type="InterPro" id="IPR032698">
    <property type="entry name" value="SirB1_N"/>
</dbReference>